<dbReference type="STRING" id="493475.GARC_2094"/>
<dbReference type="EMBL" id="BAEO01000027">
    <property type="protein sequence ID" value="GAC19061.1"/>
    <property type="molecule type" value="Genomic_DNA"/>
</dbReference>
<gene>
    <name evidence="2" type="ORF">GARC_2094</name>
</gene>
<proteinExistence type="predicted"/>
<dbReference type="InterPro" id="IPR037523">
    <property type="entry name" value="VOC_core"/>
</dbReference>
<dbReference type="PROSITE" id="PS51819">
    <property type="entry name" value="VOC"/>
    <property type="match status" value="1"/>
</dbReference>
<name>K6Y512_9ALTE</name>
<dbReference type="Gene3D" id="3.10.180.10">
    <property type="entry name" value="2,3-Dihydroxybiphenyl 1,2-Dioxygenase, domain 1"/>
    <property type="match status" value="1"/>
</dbReference>
<dbReference type="InterPro" id="IPR029068">
    <property type="entry name" value="Glyas_Bleomycin-R_OHBP_Dase"/>
</dbReference>
<keyword evidence="3" id="KW-1185">Reference proteome</keyword>
<dbReference type="RefSeq" id="WP_007619469.1">
    <property type="nucleotide sequence ID" value="NZ_BAEO01000027.1"/>
</dbReference>
<comment type="caution">
    <text evidence="2">The sequence shown here is derived from an EMBL/GenBank/DDBJ whole genome shotgun (WGS) entry which is preliminary data.</text>
</comment>
<feature type="domain" description="VOC" evidence="1">
    <location>
        <begin position="153"/>
        <end position="270"/>
    </location>
</feature>
<dbReference type="Pfam" id="PF00903">
    <property type="entry name" value="Glyoxalase"/>
    <property type="match status" value="1"/>
</dbReference>
<dbReference type="SUPFAM" id="SSF54593">
    <property type="entry name" value="Glyoxalase/Bleomycin resistance protein/Dihydroxybiphenyl dioxygenase"/>
    <property type="match status" value="1"/>
</dbReference>
<dbReference type="OrthoDB" id="6909416at2"/>
<accession>K6Y512</accession>
<evidence type="ECO:0000313" key="2">
    <source>
        <dbReference type="EMBL" id="GAC19061.1"/>
    </source>
</evidence>
<dbReference type="Proteomes" id="UP000006327">
    <property type="component" value="Unassembled WGS sequence"/>
</dbReference>
<protein>
    <submittedName>
        <fullName evidence="2">Glyoxalase family protein</fullName>
    </submittedName>
</protein>
<reference evidence="2 3" key="1">
    <citation type="journal article" date="2017" name="Antonie Van Leeuwenhoek">
        <title>Rhizobium rhizosphaerae sp. nov., a novel species isolated from rice rhizosphere.</title>
        <authorList>
            <person name="Zhao J.J."/>
            <person name="Zhang J."/>
            <person name="Zhang R.J."/>
            <person name="Zhang C.W."/>
            <person name="Yin H.Q."/>
            <person name="Zhang X.X."/>
        </authorList>
    </citation>
    <scope>NUCLEOTIDE SEQUENCE [LARGE SCALE GENOMIC DNA]</scope>
    <source>
        <strain evidence="2 3">BSs20135</strain>
    </source>
</reference>
<evidence type="ECO:0000259" key="1">
    <source>
        <dbReference type="PROSITE" id="PS51819"/>
    </source>
</evidence>
<evidence type="ECO:0000313" key="3">
    <source>
        <dbReference type="Proteomes" id="UP000006327"/>
    </source>
</evidence>
<sequence>MNCLTGIEKVIYGVDDMQQASQFFSDWGLNLVKDETDIKVLETLEKSQIILRKTADPQLPKAIEVGPTVREVIWGVTNQTALHSFVDKISSSVDITWGDDGIARCTDPNGLSIGFQVTKCQKANVKGTPCNTYDQPLRVDLPAPVYDRATPIRIAHVVFFVEDLEAHQRFYIDLLGFNITDAYPNRGFFSRCVEEGTHHNLFLLKVPNRKKGINHVSFLLRDIYEVVGGGLHFSGCKWDTLIGPGRHPISSAFFWYFQCPGGGQVEYYSDEDYLTRDWKPRLNLDPTPENYAEWGVLGGLDSETRRQKTS</sequence>
<dbReference type="InterPro" id="IPR004360">
    <property type="entry name" value="Glyas_Fos-R_dOase_dom"/>
</dbReference>
<organism evidence="2 3">
    <name type="scientific">Paraglaciecola arctica BSs20135</name>
    <dbReference type="NCBI Taxonomy" id="493475"/>
    <lineage>
        <taxon>Bacteria</taxon>
        <taxon>Pseudomonadati</taxon>
        <taxon>Pseudomonadota</taxon>
        <taxon>Gammaproteobacteria</taxon>
        <taxon>Alteromonadales</taxon>
        <taxon>Alteromonadaceae</taxon>
        <taxon>Paraglaciecola</taxon>
    </lineage>
</organism>
<dbReference type="AlphaFoldDB" id="K6Y512"/>
<dbReference type="eggNOG" id="COG0346">
    <property type="taxonomic scope" value="Bacteria"/>
</dbReference>